<feature type="transmembrane region" description="Helical" evidence="1">
    <location>
        <begin position="158"/>
        <end position="175"/>
    </location>
</feature>
<evidence type="ECO:0000256" key="1">
    <source>
        <dbReference type="SAM" id="Phobius"/>
    </source>
</evidence>
<dbReference type="AlphaFoldDB" id="A0A6N8FPQ1"/>
<dbReference type="Proteomes" id="UP000469125">
    <property type="component" value="Unassembled WGS sequence"/>
</dbReference>
<feature type="transmembrane region" description="Helical" evidence="1">
    <location>
        <begin position="36"/>
        <end position="56"/>
    </location>
</feature>
<feature type="transmembrane region" description="Helical" evidence="1">
    <location>
        <begin position="62"/>
        <end position="82"/>
    </location>
</feature>
<keyword evidence="3" id="KW-1185">Reference proteome</keyword>
<comment type="caution">
    <text evidence="2">The sequence shown here is derived from an EMBL/GenBank/DDBJ whole genome shotgun (WGS) entry which is preliminary data.</text>
</comment>
<reference evidence="2 3" key="1">
    <citation type="submission" date="2019-11" db="EMBL/GenBank/DDBJ databases">
        <authorList>
            <person name="Li X."/>
        </authorList>
    </citation>
    <scope>NUCLEOTIDE SEQUENCE [LARGE SCALE GENOMIC DNA]</scope>
    <source>
        <strain evidence="2 3">L9</strain>
    </source>
</reference>
<accession>A0A6N8FPQ1</accession>
<dbReference type="RefSeq" id="WP_155669428.1">
    <property type="nucleotide sequence ID" value="NZ_WOCA01000011.1"/>
</dbReference>
<gene>
    <name evidence="2" type="ORF">GMD78_13960</name>
</gene>
<organism evidence="2 3">
    <name type="scientific">Ornithinibacillus caprae</name>
    <dbReference type="NCBI Taxonomy" id="2678566"/>
    <lineage>
        <taxon>Bacteria</taxon>
        <taxon>Bacillati</taxon>
        <taxon>Bacillota</taxon>
        <taxon>Bacilli</taxon>
        <taxon>Bacillales</taxon>
        <taxon>Bacillaceae</taxon>
        <taxon>Ornithinibacillus</taxon>
    </lineage>
</organism>
<evidence type="ECO:0000313" key="2">
    <source>
        <dbReference type="EMBL" id="MUK89468.1"/>
    </source>
</evidence>
<name>A0A6N8FPQ1_9BACI</name>
<keyword evidence="1" id="KW-1133">Transmembrane helix</keyword>
<feature type="transmembrane region" description="Helical" evidence="1">
    <location>
        <begin position="6"/>
        <end position="24"/>
    </location>
</feature>
<keyword evidence="1" id="KW-0472">Membrane</keyword>
<feature type="transmembrane region" description="Helical" evidence="1">
    <location>
        <begin position="94"/>
        <end position="112"/>
    </location>
</feature>
<proteinExistence type="predicted"/>
<keyword evidence="1" id="KW-0812">Transmembrane</keyword>
<sequence>MTISLLVILGLCSIEVIAILWLIFRNHHSISRMHGMVLAMALGMGVGLLIGTILGAMLHGNLYVSTIYSILIGLSIGFIAGIPFHISAVIDGSLAGLMGGMMGAMLGEMIMMTSSEATIKLLSFFITMIFLLVIYTIEESTEKKHSMLSPFSILKHKYLLLFIITIIFIGLKYLGPVTA</sequence>
<evidence type="ECO:0000313" key="3">
    <source>
        <dbReference type="Proteomes" id="UP000469125"/>
    </source>
</evidence>
<protein>
    <submittedName>
        <fullName evidence="2">Uncharacterized protein</fullName>
    </submittedName>
</protein>
<feature type="transmembrane region" description="Helical" evidence="1">
    <location>
        <begin position="118"/>
        <end position="137"/>
    </location>
</feature>
<dbReference type="EMBL" id="WOCA01000011">
    <property type="protein sequence ID" value="MUK89468.1"/>
    <property type="molecule type" value="Genomic_DNA"/>
</dbReference>